<organism evidence="1 2">
    <name type="scientific">Alicyclobacillus sendaiensis PA2</name>
    <dbReference type="NCBI Taxonomy" id="3029425"/>
    <lineage>
        <taxon>Bacteria</taxon>
        <taxon>Bacillati</taxon>
        <taxon>Bacillota</taxon>
        <taxon>Bacilli</taxon>
        <taxon>Bacillales</taxon>
        <taxon>Alicyclobacillaceae</taxon>
        <taxon>Alicyclobacillus</taxon>
    </lineage>
</organism>
<proteinExistence type="predicted"/>
<protein>
    <submittedName>
        <fullName evidence="1">YkgJ family cysteine cluster protein</fullName>
    </submittedName>
</protein>
<gene>
    <name evidence="1" type="ORF">QID03_14155</name>
</gene>
<dbReference type="PANTHER" id="PTHR35866:SF1">
    <property type="entry name" value="YKGJ FAMILY CYSTEINE CLUSTER PROTEIN"/>
    <property type="match status" value="1"/>
</dbReference>
<dbReference type="Pfam" id="PF03692">
    <property type="entry name" value="CxxCxxCC"/>
    <property type="match status" value="1"/>
</dbReference>
<dbReference type="Proteomes" id="UP001529245">
    <property type="component" value="Unassembled WGS sequence"/>
</dbReference>
<accession>A0ABT6Y243</accession>
<sequence>MNEEFWDRFRYANAEAALKNFNKFVDEGIILIPDVSEPHLDTIKREVDSYIYLGNIIDILMSSIREQFGLLPSCSKGCAYCCYQAVFITSFEARIIWQWITLQTDSKERIERLKHRLRIWRERIQGSGLTQTVNTYQFKKRYFQARLRCPFLNNDKSCSIYPVRPTPCRTYFSFGNPERCLSNAFVPDTYDGEPWRQIILAMFAFSYESTRYKVPSNVSKLKKEMELLDLLPNAMMKFAFDDSLSSSE</sequence>
<dbReference type="EMBL" id="JASGCB010000044">
    <property type="protein sequence ID" value="MDI9261300.1"/>
    <property type="molecule type" value="Genomic_DNA"/>
</dbReference>
<dbReference type="RefSeq" id="WP_283204693.1">
    <property type="nucleotide sequence ID" value="NZ_JASGCB010000044.1"/>
</dbReference>
<name>A0ABT6Y243_ALISE</name>
<evidence type="ECO:0000313" key="1">
    <source>
        <dbReference type="EMBL" id="MDI9261300.1"/>
    </source>
</evidence>
<comment type="caution">
    <text evidence="1">The sequence shown here is derived from an EMBL/GenBank/DDBJ whole genome shotgun (WGS) entry which is preliminary data.</text>
</comment>
<dbReference type="PANTHER" id="PTHR35866">
    <property type="entry name" value="PUTATIVE-RELATED"/>
    <property type="match status" value="1"/>
</dbReference>
<keyword evidence="2" id="KW-1185">Reference proteome</keyword>
<reference evidence="1 2" key="1">
    <citation type="submission" date="2023-04" db="EMBL/GenBank/DDBJ databases">
        <title>A. sendaiensis sub sp. chiapanensis a novel subspecie with specific adaptation in bacterial cell wall isolated from an active volcano.</title>
        <authorList>
            <person name="Alvarez Gutierrez P.E."/>
            <person name="Ortiz Cortes L.Y."/>
        </authorList>
    </citation>
    <scope>NUCLEOTIDE SEQUENCE [LARGE SCALE GENOMIC DNA]</scope>
    <source>
        <strain evidence="1 2">PA2</strain>
    </source>
</reference>
<dbReference type="InterPro" id="IPR005358">
    <property type="entry name" value="Puta_zinc/iron-chelating_dom"/>
</dbReference>
<evidence type="ECO:0000313" key="2">
    <source>
        <dbReference type="Proteomes" id="UP001529245"/>
    </source>
</evidence>